<name>A0A6M3JFD2_9ZZZZ</name>
<accession>A0A6M3JFD2</accession>
<dbReference type="EMBL" id="MT141573">
    <property type="protein sequence ID" value="QJA67547.1"/>
    <property type="molecule type" value="Genomic_DNA"/>
</dbReference>
<reference evidence="1" key="1">
    <citation type="submission" date="2020-03" db="EMBL/GenBank/DDBJ databases">
        <title>The deep terrestrial virosphere.</title>
        <authorList>
            <person name="Holmfeldt K."/>
            <person name="Nilsson E."/>
            <person name="Simone D."/>
            <person name="Lopez-Fernandez M."/>
            <person name="Wu X."/>
            <person name="de Brujin I."/>
            <person name="Lundin D."/>
            <person name="Andersson A."/>
            <person name="Bertilsson S."/>
            <person name="Dopson M."/>
        </authorList>
    </citation>
    <scope>NUCLEOTIDE SEQUENCE</scope>
    <source>
        <strain evidence="1">MM415B00199</strain>
    </source>
</reference>
<proteinExistence type="predicted"/>
<gene>
    <name evidence="1" type="ORF">MM415B00199_0002</name>
</gene>
<dbReference type="AlphaFoldDB" id="A0A6M3JFD2"/>
<evidence type="ECO:0000313" key="1">
    <source>
        <dbReference type="EMBL" id="QJA67547.1"/>
    </source>
</evidence>
<organism evidence="1">
    <name type="scientific">viral metagenome</name>
    <dbReference type="NCBI Taxonomy" id="1070528"/>
    <lineage>
        <taxon>unclassified sequences</taxon>
        <taxon>metagenomes</taxon>
        <taxon>organismal metagenomes</taxon>
    </lineage>
</organism>
<sequence length="53" mass="6408">MKSRIIRFIIEWLWKHHKYLVMDVVVPAGSHFHRNPRKRPTAVVNFPREGVEQ</sequence>
<protein>
    <submittedName>
        <fullName evidence="1">Uncharacterized protein</fullName>
    </submittedName>
</protein>